<feature type="region of interest" description="Disordered" evidence="1">
    <location>
        <begin position="453"/>
        <end position="500"/>
    </location>
</feature>
<sequence length="603" mass="63295">MAAVASADVDAAAAVHLVVLQHGLWGTPQNLGALQERLEAALQALAGPERIVMENSAVNERRRTHDGIDTCGDRLAQLILARTAQLRLDGHRVARLSLLGYSLGGLICRYAIGKLQALGYFESVAAANYISIASPHLGSFREPVGMGFWARIFNAHVPLVASRSGHQLMLLDRRFALPGGRRGGTASDSAGSRTGGSEAQPARTRRPWPFETAGGEGTSPATPRGASPLRGRSPRRGMTPSGGSPRSGTSAGGSPPGGSPRGGTDDEGSDASGSGRVRAARRSRRSVGLEGRPAPLLVLMAHPSGPFYEGLARFRRRIRVANIKNDVSVPYCTAAMSMTNPYLSAAPVPCDPRYPSVVRPALEGELPPRSRPAVGTGVLAAAALAPALLPLLPVLYVGYVTSTLVHHRFAAARAPDARWLVERHPMLALQRLQGAVSRMVSLDLGIGPGASRNRGGHALGGGEAIGSIPSNSSSSPNSGTRSASKGTVTVQHRRRGGGSFTLACPDDLQLRDALDAVGDARRAELLSGEASPPEDHDGAVLEGGFGEQQAWIAKRLRKLGWLHVDADCGNVRSHAAVINRGGLFARTARHDVVDFVADHLALQ</sequence>
<feature type="compositionally biased region" description="Gly residues" evidence="1">
    <location>
        <begin position="250"/>
        <end position="261"/>
    </location>
</feature>
<feature type="domain" description="DUF676" evidence="2">
    <location>
        <begin position="14"/>
        <end position="173"/>
    </location>
</feature>
<dbReference type="Pfam" id="PF05057">
    <property type="entry name" value="DUF676"/>
    <property type="match status" value="1"/>
</dbReference>
<feature type="compositionally biased region" description="Low complexity" evidence="1">
    <location>
        <begin position="236"/>
        <end position="249"/>
    </location>
</feature>
<organism evidence="3 4">
    <name type="scientific">Monoraphidium neglectum</name>
    <dbReference type="NCBI Taxonomy" id="145388"/>
    <lineage>
        <taxon>Eukaryota</taxon>
        <taxon>Viridiplantae</taxon>
        <taxon>Chlorophyta</taxon>
        <taxon>core chlorophytes</taxon>
        <taxon>Chlorophyceae</taxon>
        <taxon>CS clade</taxon>
        <taxon>Sphaeropleales</taxon>
        <taxon>Selenastraceae</taxon>
        <taxon>Monoraphidium</taxon>
    </lineage>
</organism>
<dbReference type="AlphaFoldDB" id="A0A0D2NT77"/>
<dbReference type="KEGG" id="mng:MNEG_0547"/>
<feature type="region of interest" description="Disordered" evidence="1">
    <location>
        <begin position="179"/>
        <end position="288"/>
    </location>
</feature>
<feature type="compositionally biased region" description="Polar residues" evidence="1">
    <location>
        <begin position="480"/>
        <end position="490"/>
    </location>
</feature>
<feature type="compositionally biased region" description="Low complexity" evidence="1">
    <location>
        <begin position="465"/>
        <end position="479"/>
    </location>
</feature>
<dbReference type="Proteomes" id="UP000054498">
    <property type="component" value="Unassembled WGS sequence"/>
</dbReference>
<dbReference type="InterPro" id="IPR007751">
    <property type="entry name" value="DUF676_lipase-like"/>
</dbReference>
<name>A0A0D2NT77_9CHLO</name>
<dbReference type="PANTHER" id="PTHR12482:SF62">
    <property type="entry name" value="LIPASE ROG1-RELATED"/>
    <property type="match status" value="1"/>
</dbReference>
<evidence type="ECO:0000313" key="4">
    <source>
        <dbReference type="Proteomes" id="UP000054498"/>
    </source>
</evidence>
<gene>
    <name evidence="3" type="ORF">MNEG_0547</name>
</gene>
<dbReference type="GeneID" id="25726665"/>
<accession>A0A0D2NT77</accession>
<dbReference type="PANTHER" id="PTHR12482">
    <property type="entry name" value="LIPASE ROG1-RELATED-RELATED"/>
    <property type="match status" value="1"/>
</dbReference>
<dbReference type="OrthoDB" id="273452at2759"/>
<dbReference type="InterPro" id="IPR044294">
    <property type="entry name" value="Lipase-like"/>
</dbReference>
<dbReference type="InterPro" id="IPR029058">
    <property type="entry name" value="AB_hydrolase_fold"/>
</dbReference>
<protein>
    <recommendedName>
        <fullName evidence="2">DUF676 domain-containing protein</fullName>
    </recommendedName>
</protein>
<proteinExistence type="predicted"/>
<evidence type="ECO:0000313" key="3">
    <source>
        <dbReference type="EMBL" id="KIZ07411.1"/>
    </source>
</evidence>
<keyword evidence="4" id="KW-1185">Reference proteome</keyword>
<evidence type="ECO:0000259" key="2">
    <source>
        <dbReference type="Pfam" id="PF05057"/>
    </source>
</evidence>
<evidence type="ECO:0000256" key="1">
    <source>
        <dbReference type="SAM" id="MobiDB-lite"/>
    </source>
</evidence>
<dbReference type="EMBL" id="KK100264">
    <property type="protein sequence ID" value="KIZ07411.1"/>
    <property type="molecule type" value="Genomic_DNA"/>
</dbReference>
<reference evidence="3 4" key="1">
    <citation type="journal article" date="2013" name="BMC Genomics">
        <title>Reconstruction of the lipid metabolism for the microalga Monoraphidium neglectum from its genome sequence reveals characteristics suitable for biofuel production.</title>
        <authorList>
            <person name="Bogen C."/>
            <person name="Al-Dilaimi A."/>
            <person name="Albersmeier A."/>
            <person name="Wichmann J."/>
            <person name="Grundmann M."/>
            <person name="Rupp O."/>
            <person name="Lauersen K.J."/>
            <person name="Blifernez-Klassen O."/>
            <person name="Kalinowski J."/>
            <person name="Goesmann A."/>
            <person name="Mussgnug J.H."/>
            <person name="Kruse O."/>
        </authorList>
    </citation>
    <scope>NUCLEOTIDE SEQUENCE [LARGE SCALE GENOMIC DNA]</scope>
    <source>
        <strain evidence="3 4">SAG 48.87</strain>
    </source>
</reference>
<dbReference type="Gene3D" id="3.40.50.1820">
    <property type="entry name" value="alpha/beta hydrolase"/>
    <property type="match status" value="1"/>
</dbReference>
<dbReference type="SUPFAM" id="SSF53474">
    <property type="entry name" value="alpha/beta-Hydrolases"/>
    <property type="match status" value="1"/>
</dbReference>
<dbReference type="RefSeq" id="XP_013906430.1">
    <property type="nucleotide sequence ID" value="XM_014050976.1"/>
</dbReference>
<feature type="compositionally biased region" description="Polar residues" evidence="1">
    <location>
        <begin position="186"/>
        <end position="197"/>
    </location>
</feature>